<evidence type="ECO:0000256" key="3">
    <source>
        <dbReference type="ARBA" id="ARBA00012438"/>
    </source>
</evidence>
<evidence type="ECO:0000313" key="13">
    <source>
        <dbReference type="Proteomes" id="UP000612233"/>
    </source>
</evidence>
<evidence type="ECO:0000259" key="11">
    <source>
        <dbReference type="PROSITE" id="PS50109"/>
    </source>
</evidence>
<evidence type="ECO:0000313" key="12">
    <source>
        <dbReference type="EMBL" id="MBD2769535.1"/>
    </source>
</evidence>
<dbReference type="RefSeq" id="WP_191006343.1">
    <property type="nucleotide sequence ID" value="NZ_JACXAD010000020.1"/>
</dbReference>
<organism evidence="12 13">
    <name type="scientific">Hymenobacter montanus</name>
    <dbReference type="NCBI Taxonomy" id="2771359"/>
    <lineage>
        <taxon>Bacteria</taxon>
        <taxon>Pseudomonadati</taxon>
        <taxon>Bacteroidota</taxon>
        <taxon>Cytophagia</taxon>
        <taxon>Cytophagales</taxon>
        <taxon>Hymenobacteraceae</taxon>
        <taxon>Hymenobacter</taxon>
    </lineage>
</organism>
<evidence type="ECO:0000256" key="4">
    <source>
        <dbReference type="ARBA" id="ARBA00022553"/>
    </source>
</evidence>
<dbReference type="PROSITE" id="PS50109">
    <property type="entry name" value="HIS_KIN"/>
    <property type="match status" value="1"/>
</dbReference>
<comment type="caution">
    <text evidence="12">The sequence shown here is derived from an EMBL/GenBank/DDBJ whole genome shotgun (WGS) entry which is preliminary data.</text>
</comment>
<keyword evidence="6 10" id="KW-0812">Transmembrane</keyword>
<dbReference type="SMART" id="SM00388">
    <property type="entry name" value="HisKA"/>
    <property type="match status" value="1"/>
</dbReference>
<keyword evidence="5" id="KW-0808">Transferase</keyword>
<evidence type="ECO:0000256" key="5">
    <source>
        <dbReference type="ARBA" id="ARBA00022679"/>
    </source>
</evidence>
<sequence length="465" mass="52081">MPARQAPSQPGRAYQPTMKLSTKFSLFNGFSRVAILLLLLGGLPLVMSRLALLTTDQRLVQTKEKVLRLIRRNGISAFIEGGQSSYGSYNLLKEEFISLEAIQPGPHIDEIEDSKRAVEDEIVAYRVLSYSFTQGQQSYLLEIGRSTGSIGETEDNFRRYALYVLLLAVALTTLADLAFFRYLLTPFYTIIRQRLKNVHHPAAFNFAPIPTSTDDFRYLDESLREMMATIQASFTKERKFIADASHELLTPLAALQYRFDNMLSDESMSDENLLRIVDSQRTVHRLRTIIKSLLMISKIENDQFPRTESTGLGQLVAEVSEEVQDRLAVRNLTMKHELEPDFEVVNCNRGLLFTLVYNLVTNAIKYNREDGQIFVLGRPAPTGSGYVLEIRDTGLGIAKEQLPRLFNRFDKGVATDPDSYGLGLSIVQTIADLHGIGIEVNSIEGLGTSFRLLFPPAPGTSTPAA</sequence>
<dbReference type="Gene3D" id="3.30.565.10">
    <property type="entry name" value="Histidine kinase-like ATPase, C-terminal domain"/>
    <property type="match status" value="1"/>
</dbReference>
<dbReference type="SMART" id="SM00387">
    <property type="entry name" value="HATPase_c"/>
    <property type="match status" value="1"/>
</dbReference>
<dbReference type="InterPro" id="IPR050428">
    <property type="entry name" value="TCS_sensor_his_kinase"/>
</dbReference>
<evidence type="ECO:0000256" key="7">
    <source>
        <dbReference type="ARBA" id="ARBA00022777"/>
    </source>
</evidence>
<dbReference type="PANTHER" id="PTHR45436:SF5">
    <property type="entry name" value="SENSOR HISTIDINE KINASE TRCS"/>
    <property type="match status" value="1"/>
</dbReference>
<dbReference type="InterPro" id="IPR004358">
    <property type="entry name" value="Sig_transdc_His_kin-like_C"/>
</dbReference>
<accession>A0A927BES6</accession>
<keyword evidence="13" id="KW-1185">Reference proteome</keyword>
<keyword evidence="7 12" id="KW-0418">Kinase</keyword>
<dbReference type="PRINTS" id="PR00344">
    <property type="entry name" value="BCTRLSENSOR"/>
</dbReference>
<dbReference type="Proteomes" id="UP000612233">
    <property type="component" value="Unassembled WGS sequence"/>
</dbReference>
<evidence type="ECO:0000256" key="2">
    <source>
        <dbReference type="ARBA" id="ARBA00004370"/>
    </source>
</evidence>
<dbReference type="Pfam" id="PF00512">
    <property type="entry name" value="HisKA"/>
    <property type="match status" value="1"/>
</dbReference>
<dbReference type="InterPro" id="IPR005467">
    <property type="entry name" value="His_kinase_dom"/>
</dbReference>
<dbReference type="Pfam" id="PF02518">
    <property type="entry name" value="HATPase_c"/>
    <property type="match status" value="1"/>
</dbReference>
<comment type="catalytic activity">
    <reaction evidence="1">
        <text>ATP + protein L-histidine = ADP + protein N-phospho-L-histidine.</text>
        <dbReference type="EC" id="2.7.13.3"/>
    </reaction>
</comment>
<gene>
    <name evidence="12" type="ORF">IC235_16730</name>
</gene>
<evidence type="ECO:0000256" key="9">
    <source>
        <dbReference type="ARBA" id="ARBA00023136"/>
    </source>
</evidence>
<dbReference type="EMBL" id="JACXAD010000020">
    <property type="protein sequence ID" value="MBD2769535.1"/>
    <property type="molecule type" value="Genomic_DNA"/>
</dbReference>
<dbReference type="CDD" id="cd00082">
    <property type="entry name" value="HisKA"/>
    <property type="match status" value="1"/>
</dbReference>
<dbReference type="InterPro" id="IPR036097">
    <property type="entry name" value="HisK_dim/P_sf"/>
</dbReference>
<feature type="transmembrane region" description="Helical" evidence="10">
    <location>
        <begin position="160"/>
        <end position="184"/>
    </location>
</feature>
<dbReference type="GO" id="GO:0000155">
    <property type="term" value="F:phosphorelay sensor kinase activity"/>
    <property type="evidence" value="ECO:0007669"/>
    <property type="project" value="InterPro"/>
</dbReference>
<name>A0A927BES6_9BACT</name>
<comment type="subcellular location">
    <subcellularLocation>
        <location evidence="2">Membrane</location>
    </subcellularLocation>
</comment>
<dbReference type="InterPro" id="IPR036890">
    <property type="entry name" value="HATPase_C_sf"/>
</dbReference>
<feature type="domain" description="Histidine kinase" evidence="11">
    <location>
        <begin position="243"/>
        <end position="458"/>
    </location>
</feature>
<dbReference type="Gene3D" id="1.10.287.130">
    <property type="match status" value="1"/>
</dbReference>
<feature type="transmembrane region" description="Helical" evidence="10">
    <location>
        <begin position="33"/>
        <end position="53"/>
    </location>
</feature>
<keyword evidence="8 10" id="KW-1133">Transmembrane helix</keyword>
<dbReference type="InterPro" id="IPR003661">
    <property type="entry name" value="HisK_dim/P_dom"/>
</dbReference>
<evidence type="ECO:0000256" key="1">
    <source>
        <dbReference type="ARBA" id="ARBA00000085"/>
    </source>
</evidence>
<keyword evidence="9 10" id="KW-0472">Membrane</keyword>
<protein>
    <recommendedName>
        <fullName evidence="3">histidine kinase</fullName>
        <ecNumber evidence="3">2.7.13.3</ecNumber>
    </recommendedName>
</protein>
<dbReference type="SUPFAM" id="SSF47384">
    <property type="entry name" value="Homodimeric domain of signal transducing histidine kinase"/>
    <property type="match status" value="1"/>
</dbReference>
<dbReference type="GO" id="GO:0005886">
    <property type="term" value="C:plasma membrane"/>
    <property type="evidence" value="ECO:0007669"/>
    <property type="project" value="TreeGrafter"/>
</dbReference>
<dbReference type="SUPFAM" id="SSF55874">
    <property type="entry name" value="ATPase domain of HSP90 chaperone/DNA topoisomerase II/histidine kinase"/>
    <property type="match status" value="1"/>
</dbReference>
<dbReference type="EC" id="2.7.13.3" evidence="3"/>
<dbReference type="PANTHER" id="PTHR45436">
    <property type="entry name" value="SENSOR HISTIDINE KINASE YKOH"/>
    <property type="match status" value="1"/>
</dbReference>
<dbReference type="AlphaFoldDB" id="A0A927BES6"/>
<evidence type="ECO:0000256" key="8">
    <source>
        <dbReference type="ARBA" id="ARBA00022989"/>
    </source>
</evidence>
<evidence type="ECO:0000256" key="10">
    <source>
        <dbReference type="SAM" id="Phobius"/>
    </source>
</evidence>
<dbReference type="InterPro" id="IPR003594">
    <property type="entry name" value="HATPase_dom"/>
</dbReference>
<proteinExistence type="predicted"/>
<keyword evidence="4" id="KW-0597">Phosphoprotein</keyword>
<evidence type="ECO:0000256" key="6">
    <source>
        <dbReference type="ARBA" id="ARBA00022692"/>
    </source>
</evidence>
<reference evidence="12" key="1">
    <citation type="submission" date="2020-09" db="EMBL/GenBank/DDBJ databases">
        <authorList>
            <person name="Kim M.K."/>
        </authorList>
    </citation>
    <scope>NUCLEOTIDE SEQUENCE</scope>
    <source>
        <strain evidence="12">BT664</strain>
    </source>
</reference>